<dbReference type="Pfam" id="PF07813">
    <property type="entry name" value="LTXXQ"/>
    <property type="match status" value="1"/>
</dbReference>
<organism evidence="2 3">
    <name type="scientific">Vitreoscilla filiformis</name>
    <dbReference type="NCBI Taxonomy" id="63"/>
    <lineage>
        <taxon>Bacteria</taxon>
        <taxon>Pseudomonadati</taxon>
        <taxon>Pseudomonadota</taxon>
        <taxon>Betaproteobacteria</taxon>
        <taxon>Neisseriales</taxon>
        <taxon>Neisseriaceae</taxon>
        <taxon>Vitreoscilla</taxon>
    </lineage>
</organism>
<name>A0A221KGX0_VITFI</name>
<evidence type="ECO:0008006" key="4">
    <source>
        <dbReference type="Google" id="ProtNLM"/>
    </source>
</evidence>
<feature type="compositionally biased region" description="Gly residues" evidence="1">
    <location>
        <begin position="179"/>
        <end position="194"/>
    </location>
</feature>
<dbReference type="OrthoDB" id="8908552at2"/>
<dbReference type="Proteomes" id="UP000199729">
    <property type="component" value="Chromosome"/>
</dbReference>
<dbReference type="Gene3D" id="1.20.120.1490">
    <property type="match status" value="1"/>
</dbReference>
<feature type="region of interest" description="Disordered" evidence="1">
    <location>
        <begin position="172"/>
        <end position="194"/>
    </location>
</feature>
<dbReference type="GO" id="GO:0042597">
    <property type="term" value="C:periplasmic space"/>
    <property type="evidence" value="ECO:0007669"/>
    <property type="project" value="InterPro"/>
</dbReference>
<protein>
    <recommendedName>
        <fullName evidence="4">LTXXQ motif family protein</fullName>
    </recommendedName>
</protein>
<accession>A0A221KGX0</accession>
<evidence type="ECO:0000313" key="3">
    <source>
        <dbReference type="Proteomes" id="UP000199729"/>
    </source>
</evidence>
<dbReference type="AlphaFoldDB" id="A0A221KGX0"/>
<proteinExistence type="predicted"/>
<dbReference type="EMBL" id="CP022423">
    <property type="protein sequence ID" value="ASM78284.1"/>
    <property type="molecule type" value="Genomic_DNA"/>
</dbReference>
<reference evidence="2 3" key="1">
    <citation type="submission" date="2017-07" db="EMBL/GenBank/DDBJ databases">
        <title>Complete Genome Sequence of the cosmetic ferment Vitreoscilla filiformis (ATCC15551).</title>
        <authorList>
            <person name="Contreras S."/>
            <person name="Sagory-Zalkind P."/>
            <person name="Blanquart H."/>
            <person name="Iltis A."/>
            <person name="Morand S.C."/>
        </authorList>
    </citation>
    <scope>NUCLEOTIDE SEQUENCE [LARGE SCALE GENOMIC DNA]</scope>
    <source>
        <strain evidence="2 3">ATCC 15551</strain>
    </source>
</reference>
<dbReference type="KEGG" id="vff:VITFI_CDS2507"/>
<evidence type="ECO:0000256" key="1">
    <source>
        <dbReference type="SAM" id="MobiDB-lite"/>
    </source>
</evidence>
<gene>
    <name evidence="2" type="ORF">VITFI_CDS2507</name>
</gene>
<sequence length="194" mass="20444">MNLLTPRFSALFSARPWLRRTLIGVTMAGLSLSGLAACGHNPGSFGGDGAAMTPANMAQHRDRMVERVTSQLSLDATQKKHLVALIDTVHEQRQAMMGAPGAASSASGPAAGPRAELQALITGPRFDAQAAQALANRKADAMKTASPKVIAAFATFYDSLKPEQQQKVRDFLNSRGPGSRQGHGQGHGHGGWGY</sequence>
<keyword evidence="3" id="KW-1185">Reference proteome</keyword>
<dbReference type="RefSeq" id="WP_089417236.1">
    <property type="nucleotide sequence ID" value="NZ_CP022423.1"/>
</dbReference>
<evidence type="ECO:0000313" key="2">
    <source>
        <dbReference type="EMBL" id="ASM78284.1"/>
    </source>
</evidence>
<dbReference type="InterPro" id="IPR012899">
    <property type="entry name" value="LTXXQ"/>
</dbReference>